<keyword evidence="2" id="KW-1185">Reference proteome</keyword>
<dbReference type="EMBL" id="BMNY01000002">
    <property type="protein sequence ID" value="GGM75559.1"/>
    <property type="molecule type" value="Genomic_DNA"/>
</dbReference>
<gene>
    <name evidence="1" type="ORF">GCM10007108_11850</name>
</gene>
<dbReference type="RefSeq" id="WP_075056955.1">
    <property type="nucleotide sequence ID" value="NZ_BMNY01000002.1"/>
</dbReference>
<reference evidence="1" key="2">
    <citation type="submission" date="2022-09" db="EMBL/GenBank/DDBJ databases">
        <authorList>
            <person name="Sun Q."/>
            <person name="Ohkuma M."/>
        </authorList>
    </citation>
    <scope>NUCLEOTIDE SEQUENCE</scope>
    <source>
        <strain evidence="1">JCM 13583</strain>
    </source>
</reference>
<organism evidence="1 2">
    <name type="scientific">Thermogymnomonas acidicola</name>
    <dbReference type="NCBI Taxonomy" id="399579"/>
    <lineage>
        <taxon>Archaea</taxon>
        <taxon>Methanobacteriati</taxon>
        <taxon>Thermoplasmatota</taxon>
        <taxon>Thermoplasmata</taxon>
        <taxon>Thermoplasmatales</taxon>
        <taxon>Thermogymnomonas</taxon>
    </lineage>
</organism>
<dbReference type="Proteomes" id="UP000632195">
    <property type="component" value="Unassembled WGS sequence"/>
</dbReference>
<proteinExistence type="predicted"/>
<dbReference type="Pfam" id="PF09943">
    <property type="entry name" value="DUF2175"/>
    <property type="match status" value="1"/>
</dbReference>
<evidence type="ECO:0000313" key="1">
    <source>
        <dbReference type="EMBL" id="GGM75559.1"/>
    </source>
</evidence>
<dbReference type="InterPro" id="IPR018686">
    <property type="entry name" value="DUF2175"/>
</dbReference>
<protein>
    <recommendedName>
        <fullName evidence="3">DUF2175 domain-containing protein</fullName>
    </recommendedName>
</protein>
<accession>A0AA37F9M2</accession>
<reference evidence="1" key="1">
    <citation type="journal article" date="2014" name="Int. J. Syst. Evol. Microbiol.">
        <title>Complete genome sequence of Corynebacterium casei LMG S-19264T (=DSM 44701T), isolated from a smear-ripened cheese.</title>
        <authorList>
            <consortium name="US DOE Joint Genome Institute (JGI-PGF)"/>
            <person name="Walter F."/>
            <person name="Albersmeier A."/>
            <person name="Kalinowski J."/>
            <person name="Ruckert C."/>
        </authorList>
    </citation>
    <scope>NUCLEOTIDE SEQUENCE</scope>
    <source>
        <strain evidence="1">JCM 13583</strain>
    </source>
</reference>
<name>A0AA37F9M2_9ARCH</name>
<evidence type="ECO:0000313" key="2">
    <source>
        <dbReference type="Proteomes" id="UP000632195"/>
    </source>
</evidence>
<dbReference type="AlphaFoldDB" id="A0AA37F9M2"/>
<evidence type="ECO:0008006" key="3">
    <source>
        <dbReference type="Google" id="ProtNLM"/>
    </source>
</evidence>
<comment type="caution">
    <text evidence="1">The sequence shown here is derived from an EMBL/GenBank/DDBJ whole genome shotgun (WGS) entry which is preliminary data.</text>
</comment>
<sequence>MAEFKCYVCGKKVLTGEKFTFTKSGSVHYDCFISERRKQVSDDKQEQLRALSIILDIELQHLLNVLSIKVDDEKAQEIVKKKYKDIEAAAGDTTRQISAL</sequence>